<evidence type="ECO:0000256" key="1">
    <source>
        <dbReference type="SAM" id="Phobius"/>
    </source>
</evidence>
<dbReference type="InterPro" id="IPR045501">
    <property type="entry name" value="DUF6490"/>
</dbReference>
<feature type="transmembrane region" description="Helical" evidence="1">
    <location>
        <begin position="92"/>
        <end position="110"/>
    </location>
</feature>
<keyword evidence="3" id="KW-1185">Reference proteome</keyword>
<evidence type="ECO:0000313" key="3">
    <source>
        <dbReference type="Proteomes" id="UP000008311"/>
    </source>
</evidence>
<evidence type="ECO:0000313" key="2">
    <source>
        <dbReference type="EMBL" id="EEF45008.1"/>
    </source>
</evidence>
<dbReference type="Proteomes" id="UP000008311">
    <property type="component" value="Unassembled WGS sequence"/>
</dbReference>
<dbReference type="Pfam" id="PF20100">
    <property type="entry name" value="DUF6490"/>
    <property type="match status" value="1"/>
</dbReference>
<name>B9RUM1_RICCO</name>
<dbReference type="AlphaFoldDB" id="B9RUM1"/>
<keyword evidence="1" id="KW-0812">Transmembrane</keyword>
<keyword evidence="1" id="KW-0472">Membrane</keyword>
<feature type="transmembrane region" description="Helical" evidence="1">
    <location>
        <begin position="122"/>
        <end position="142"/>
    </location>
</feature>
<accession>B9RUM1</accession>
<sequence>MSTKHTGGINPSCHWSNCSGNFLENANYAHCVAYFFLTFNSITTTYRAYINNDTQMVVFIIFVYLGYFVLDFCITTYNQLPRNGEYHCKKEFLKVAIWSLTSAVLFGFGYQFSTFMSMSVVSLMYGVAIICSLFLFYVYFVCYSDGQNSDFRVCCNVESIVISHLSSSGRLTGDKNNKYGASPLENV</sequence>
<protein>
    <submittedName>
        <fullName evidence="2">Uncharacterized protein</fullName>
    </submittedName>
</protein>
<dbReference type="PANTHER" id="PTHR46610">
    <property type="entry name" value="OS05G0181300 PROTEIN"/>
    <property type="match status" value="1"/>
</dbReference>
<proteinExistence type="predicted"/>
<dbReference type="InParanoid" id="B9RUM1"/>
<keyword evidence="1" id="KW-1133">Transmembrane helix</keyword>
<gene>
    <name evidence="2" type="ORF">RCOM_0854760</name>
</gene>
<dbReference type="eggNOG" id="ENOG502R70H">
    <property type="taxonomic scope" value="Eukaryota"/>
</dbReference>
<dbReference type="PANTHER" id="PTHR46610:SF20">
    <property type="entry name" value="OS05G0181300 PROTEIN"/>
    <property type="match status" value="1"/>
</dbReference>
<dbReference type="EMBL" id="EQ973817">
    <property type="protein sequence ID" value="EEF45008.1"/>
    <property type="molecule type" value="Genomic_DNA"/>
</dbReference>
<organism evidence="2 3">
    <name type="scientific">Ricinus communis</name>
    <name type="common">Castor bean</name>
    <dbReference type="NCBI Taxonomy" id="3988"/>
    <lineage>
        <taxon>Eukaryota</taxon>
        <taxon>Viridiplantae</taxon>
        <taxon>Streptophyta</taxon>
        <taxon>Embryophyta</taxon>
        <taxon>Tracheophyta</taxon>
        <taxon>Spermatophyta</taxon>
        <taxon>Magnoliopsida</taxon>
        <taxon>eudicotyledons</taxon>
        <taxon>Gunneridae</taxon>
        <taxon>Pentapetalae</taxon>
        <taxon>rosids</taxon>
        <taxon>fabids</taxon>
        <taxon>Malpighiales</taxon>
        <taxon>Euphorbiaceae</taxon>
        <taxon>Acalyphoideae</taxon>
        <taxon>Acalypheae</taxon>
        <taxon>Ricinus</taxon>
    </lineage>
</organism>
<reference evidence="3" key="1">
    <citation type="journal article" date="2010" name="Nat. Biotechnol.">
        <title>Draft genome sequence of the oilseed species Ricinus communis.</title>
        <authorList>
            <person name="Chan A.P."/>
            <person name="Crabtree J."/>
            <person name="Zhao Q."/>
            <person name="Lorenzi H."/>
            <person name="Orvis J."/>
            <person name="Puiu D."/>
            <person name="Melake-Berhan A."/>
            <person name="Jones K.M."/>
            <person name="Redman J."/>
            <person name="Chen G."/>
            <person name="Cahoon E.B."/>
            <person name="Gedil M."/>
            <person name="Stanke M."/>
            <person name="Haas B.J."/>
            <person name="Wortman J.R."/>
            <person name="Fraser-Liggett C.M."/>
            <person name="Ravel J."/>
            <person name="Rabinowicz P.D."/>
        </authorList>
    </citation>
    <scope>NUCLEOTIDE SEQUENCE [LARGE SCALE GENOMIC DNA]</scope>
    <source>
        <strain evidence="3">cv. Hale</strain>
    </source>
</reference>
<feature type="transmembrane region" description="Helical" evidence="1">
    <location>
        <begin position="56"/>
        <end position="80"/>
    </location>
</feature>